<dbReference type="RefSeq" id="WP_090549656.1">
    <property type="nucleotide sequence ID" value="NZ_FNSR01000002.1"/>
</dbReference>
<evidence type="ECO:0000256" key="10">
    <source>
        <dbReference type="ARBA" id="ARBA00023288"/>
    </source>
</evidence>
<keyword evidence="13" id="KW-1185">Reference proteome</keyword>
<evidence type="ECO:0000256" key="2">
    <source>
        <dbReference type="ARBA" id="ARBA00008208"/>
    </source>
</evidence>
<comment type="subcellular location">
    <subcellularLocation>
        <location evidence="1">Membrane</location>
        <topology evidence="1">Multi-pass membrane protein</topology>
    </subcellularLocation>
</comment>
<feature type="transmembrane region" description="Helical" evidence="11">
    <location>
        <begin position="36"/>
        <end position="58"/>
    </location>
</feature>
<proteinExistence type="inferred from homology"/>
<comment type="similarity">
    <text evidence="2">Belongs to the YtcA family.</text>
</comment>
<protein>
    <recommendedName>
        <fullName evidence="3">Uncharacterized protein YtcA</fullName>
    </recommendedName>
</protein>
<keyword evidence="8 11" id="KW-0472">Membrane</keyword>
<evidence type="ECO:0000256" key="7">
    <source>
        <dbReference type="ARBA" id="ARBA00022989"/>
    </source>
</evidence>
<evidence type="ECO:0000256" key="1">
    <source>
        <dbReference type="ARBA" id="ARBA00004141"/>
    </source>
</evidence>
<evidence type="ECO:0000256" key="4">
    <source>
        <dbReference type="ARBA" id="ARBA00022475"/>
    </source>
</evidence>
<dbReference type="EMBL" id="FOAJ01000016">
    <property type="protein sequence ID" value="SEL86961.1"/>
    <property type="molecule type" value="Genomic_DNA"/>
</dbReference>
<evidence type="ECO:0000256" key="8">
    <source>
        <dbReference type="ARBA" id="ARBA00023136"/>
    </source>
</evidence>
<accession>A0A1H7TQD2</accession>
<organism evidence="12 13">
    <name type="scientific">Paraburkholderia caballeronis</name>
    <dbReference type="NCBI Taxonomy" id="416943"/>
    <lineage>
        <taxon>Bacteria</taxon>
        <taxon>Pseudomonadati</taxon>
        <taxon>Pseudomonadota</taxon>
        <taxon>Betaproteobacteria</taxon>
        <taxon>Burkholderiales</taxon>
        <taxon>Burkholderiaceae</taxon>
        <taxon>Paraburkholderia</taxon>
    </lineage>
</organism>
<dbReference type="GO" id="GO:0016020">
    <property type="term" value="C:membrane"/>
    <property type="evidence" value="ECO:0007669"/>
    <property type="project" value="UniProtKB-SubCell"/>
</dbReference>
<evidence type="ECO:0000313" key="12">
    <source>
        <dbReference type="EMBL" id="SEL86961.1"/>
    </source>
</evidence>
<dbReference type="InterPro" id="IPR031381">
    <property type="entry name" value="YtcA"/>
</dbReference>
<dbReference type="Proteomes" id="UP000199120">
    <property type="component" value="Unassembled WGS sequence"/>
</dbReference>
<dbReference type="AlphaFoldDB" id="A0A1H7TQD2"/>
<evidence type="ECO:0000256" key="3">
    <source>
        <dbReference type="ARBA" id="ARBA00021237"/>
    </source>
</evidence>
<name>A0A1H7TQD2_9BURK</name>
<feature type="transmembrane region" description="Helical" evidence="11">
    <location>
        <begin position="70"/>
        <end position="91"/>
    </location>
</feature>
<keyword evidence="9" id="KW-0564">Palmitate</keyword>
<dbReference type="STRING" id="416943.SAMN05445871_4776"/>
<evidence type="ECO:0000256" key="9">
    <source>
        <dbReference type="ARBA" id="ARBA00023139"/>
    </source>
</evidence>
<evidence type="ECO:0000256" key="6">
    <source>
        <dbReference type="ARBA" id="ARBA00022729"/>
    </source>
</evidence>
<evidence type="ECO:0000256" key="11">
    <source>
        <dbReference type="SAM" id="Phobius"/>
    </source>
</evidence>
<keyword evidence="6" id="KW-0732">Signal</keyword>
<keyword evidence="4" id="KW-1003">Cell membrane</keyword>
<evidence type="ECO:0000256" key="5">
    <source>
        <dbReference type="ARBA" id="ARBA00022692"/>
    </source>
</evidence>
<dbReference type="Pfam" id="PF17090">
    <property type="entry name" value="Ytca"/>
    <property type="match status" value="1"/>
</dbReference>
<reference evidence="13" key="1">
    <citation type="submission" date="2016-10" db="EMBL/GenBank/DDBJ databases">
        <authorList>
            <person name="Varghese N."/>
            <person name="Submissions S."/>
        </authorList>
    </citation>
    <scope>NUCLEOTIDE SEQUENCE [LARGE SCALE GENOMIC DNA]</scope>
    <source>
        <strain evidence="13">LMG 26416</strain>
    </source>
</reference>
<keyword evidence="7 11" id="KW-1133">Transmembrane helix</keyword>
<gene>
    <name evidence="12" type="ORF">SAMN05192542_11635</name>
</gene>
<sequence length="94" mass="10058">MRVLETRRIARAASAAIAAGLLETGCAPSVNVLGAYFPDWLFCIVAGVALAVAAYRVLARLPGPENRRVVAPALVYPALATLFASIAWLIFFRQ</sequence>
<evidence type="ECO:0000313" key="13">
    <source>
        <dbReference type="Proteomes" id="UP000199120"/>
    </source>
</evidence>
<keyword evidence="10" id="KW-0449">Lipoprotein</keyword>
<keyword evidence="5 11" id="KW-0812">Transmembrane</keyword>